<feature type="domain" description="Fumarylacetoacetase-like C-terminal" evidence="3">
    <location>
        <begin position="72"/>
        <end position="278"/>
    </location>
</feature>
<dbReference type="Gene3D" id="3.90.850.10">
    <property type="entry name" value="Fumarylacetoacetase-like, C-terminal domain"/>
    <property type="match status" value="1"/>
</dbReference>
<dbReference type="OrthoDB" id="5197601at2"/>
<protein>
    <submittedName>
        <fullName evidence="4">2-keto-4-pentenoate hydratase/2-oxohepta-3-ene-1,7-dioic acid hydratase in catechol pathway</fullName>
    </submittedName>
</protein>
<evidence type="ECO:0000256" key="2">
    <source>
        <dbReference type="ARBA" id="ARBA00022723"/>
    </source>
</evidence>
<dbReference type="SUPFAM" id="SSF56529">
    <property type="entry name" value="FAH"/>
    <property type="match status" value="1"/>
</dbReference>
<name>A0A2V3UED2_9HYPH</name>
<dbReference type="PANTHER" id="PTHR42796">
    <property type="entry name" value="FUMARYLACETOACETATE HYDROLASE DOMAIN-CONTAINING PROTEIN 2A-RELATED"/>
    <property type="match status" value="1"/>
</dbReference>
<dbReference type="InterPro" id="IPR051121">
    <property type="entry name" value="FAH"/>
</dbReference>
<evidence type="ECO:0000313" key="5">
    <source>
        <dbReference type="Proteomes" id="UP000248021"/>
    </source>
</evidence>
<evidence type="ECO:0000313" key="4">
    <source>
        <dbReference type="EMBL" id="PXW63337.1"/>
    </source>
</evidence>
<dbReference type="Pfam" id="PF01557">
    <property type="entry name" value="FAA_hydrolase"/>
    <property type="match status" value="1"/>
</dbReference>
<dbReference type="GO" id="GO:0016853">
    <property type="term" value="F:isomerase activity"/>
    <property type="evidence" value="ECO:0007669"/>
    <property type="project" value="UniProtKB-ARBA"/>
</dbReference>
<dbReference type="InterPro" id="IPR036663">
    <property type="entry name" value="Fumarylacetoacetase_C_sf"/>
</dbReference>
<dbReference type="InterPro" id="IPR011234">
    <property type="entry name" value="Fumarylacetoacetase-like_C"/>
</dbReference>
<dbReference type="Proteomes" id="UP000248021">
    <property type="component" value="Unassembled WGS sequence"/>
</dbReference>
<dbReference type="FunFam" id="3.90.850.10:FF:000002">
    <property type="entry name" value="2-hydroxyhepta-2,4-diene-1,7-dioate isomerase"/>
    <property type="match status" value="1"/>
</dbReference>
<dbReference type="EMBL" id="QJJK01000002">
    <property type="protein sequence ID" value="PXW63337.1"/>
    <property type="molecule type" value="Genomic_DNA"/>
</dbReference>
<comment type="caution">
    <text evidence="4">The sequence shown here is derived from an EMBL/GenBank/DDBJ whole genome shotgun (WGS) entry which is preliminary data.</text>
</comment>
<dbReference type="GO" id="GO:0019752">
    <property type="term" value="P:carboxylic acid metabolic process"/>
    <property type="evidence" value="ECO:0007669"/>
    <property type="project" value="UniProtKB-ARBA"/>
</dbReference>
<sequence>MRLGLAEIDGVRALVALRDGVVVRPGGGLPADPLAILIDLSLRAKASAAIASAPAVDPASMRLLPPLAEFGKIICVGLNYADHAAESPYDRPKFPVFFLRVDTGIIGPNDPIIRPLISDHLDFEAELAVVLGSGGRRIAEEQALGHVAAYTVFNDGSIRDWQFKGPQWTLGKNFDNTAPIGPFLVSSDAVPTDGKGLRITTRLNDEIVQDANTNDLLFPIPELIARVSEAMTLKPGDIIVTGTPAGVGFARKPPLFMKAGDVCEVEVEGIGKLVNPIVDEAAS</sequence>
<reference evidence="4 5" key="1">
    <citation type="submission" date="2018-05" db="EMBL/GenBank/DDBJ databases">
        <title>Genomic Encyclopedia of Type Strains, Phase IV (KMG-IV): sequencing the most valuable type-strain genomes for metagenomic binning, comparative biology and taxonomic classification.</title>
        <authorList>
            <person name="Goeker M."/>
        </authorList>
    </citation>
    <scope>NUCLEOTIDE SEQUENCE [LARGE SCALE GENOMIC DNA]</scope>
    <source>
        <strain evidence="4 5">DSM 6462</strain>
    </source>
</reference>
<keyword evidence="2" id="KW-0479">Metal-binding</keyword>
<accession>A0A2V3UED2</accession>
<dbReference type="RefSeq" id="WP_110373484.1">
    <property type="nucleotide sequence ID" value="NZ_JAHBRY010000002.1"/>
</dbReference>
<evidence type="ECO:0000259" key="3">
    <source>
        <dbReference type="Pfam" id="PF01557"/>
    </source>
</evidence>
<evidence type="ECO:0000256" key="1">
    <source>
        <dbReference type="ARBA" id="ARBA00010211"/>
    </source>
</evidence>
<dbReference type="PANTHER" id="PTHR42796:SF4">
    <property type="entry name" value="FUMARYLACETOACETATE HYDROLASE DOMAIN-CONTAINING PROTEIN 2A"/>
    <property type="match status" value="1"/>
</dbReference>
<dbReference type="AlphaFoldDB" id="A0A2V3UED2"/>
<proteinExistence type="inferred from homology"/>
<dbReference type="GO" id="GO:0046872">
    <property type="term" value="F:metal ion binding"/>
    <property type="evidence" value="ECO:0007669"/>
    <property type="project" value="UniProtKB-KW"/>
</dbReference>
<keyword evidence="5" id="KW-1185">Reference proteome</keyword>
<gene>
    <name evidence="4" type="ORF">C7450_102252</name>
</gene>
<organism evidence="4 5">
    <name type="scientific">Chelatococcus asaccharovorans</name>
    <dbReference type="NCBI Taxonomy" id="28210"/>
    <lineage>
        <taxon>Bacteria</taxon>
        <taxon>Pseudomonadati</taxon>
        <taxon>Pseudomonadota</taxon>
        <taxon>Alphaproteobacteria</taxon>
        <taxon>Hyphomicrobiales</taxon>
        <taxon>Chelatococcaceae</taxon>
        <taxon>Chelatococcus</taxon>
    </lineage>
</organism>
<comment type="similarity">
    <text evidence="1">Belongs to the FAH family.</text>
</comment>